<proteinExistence type="predicted"/>
<keyword evidence="1" id="KW-1133">Transmembrane helix</keyword>
<keyword evidence="3" id="KW-1185">Reference proteome</keyword>
<reference evidence="3" key="1">
    <citation type="journal article" date="2019" name="Int. J. Syst. Evol. Microbiol.">
        <title>The Global Catalogue of Microorganisms (GCM) 10K type strain sequencing project: providing services to taxonomists for standard genome sequencing and annotation.</title>
        <authorList>
            <consortium name="The Broad Institute Genomics Platform"/>
            <consortium name="The Broad Institute Genome Sequencing Center for Infectious Disease"/>
            <person name="Wu L."/>
            <person name="Ma J."/>
        </authorList>
    </citation>
    <scope>NUCLEOTIDE SEQUENCE [LARGE SCALE GENOMIC DNA]</scope>
    <source>
        <strain evidence="3">JCM 10083</strain>
    </source>
</reference>
<gene>
    <name evidence="2" type="ORF">ACFQVD_08530</name>
</gene>
<organism evidence="2 3">
    <name type="scientific">Streptosporangium amethystogenes subsp. fukuiense</name>
    <dbReference type="NCBI Taxonomy" id="698418"/>
    <lineage>
        <taxon>Bacteria</taxon>
        <taxon>Bacillati</taxon>
        <taxon>Actinomycetota</taxon>
        <taxon>Actinomycetes</taxon>
        <taxon>Streptosporangiales</taxon>
        <taxon>Streptosporangiaceae</taxon>
        <taxon>Streptosporangium</taxon>
    </lineage>
</organism>
<keyword evidence="1" id="KW-0472">Membrane</keyword>
<dbReference type="InterPro" id="IPR039708">
    <property type="entry name" value="MT1774/Rv1733c-like"/>
</dbReference>
<evidence type="ECO:0000313" key="3">
    <source>
        <dbReference type="Proteomes" id="UP001596514"/>
    </source>
</evidence>
<feature type="transmembrane region" description="Helical" evidence="1">
    <location>
        <begin position="32"/>
        <end position="49"/>
    </location>
</feature>
<dbReference type="PANTHER" id="PTHR42305:SF1">
    <property type="entry name" value="MEMBRANE PROTEIN RV1733C-RELATED"/>
    <property type="match status" value="1"/>
</dbReference>
<evidence type="ECO:0000256" key="1">
    <source>
        <dbReference type="SAM" id="Phobius"/>
    </source>
</evidence>
<protein>
    <recommendedName>
        <fullName evidence="4">Transmembrane protein</fullName>
    </recommendedName>
</protein>
<comment type="caution">
    <text evidence="2">The sequence shown here is derived from an EMBL/GenBank/DDBJ whole genome shotgun (WGS) entry which is preliminary data.</text>
</comment>
<sequence>MSSFGYRIRCRLRLHRFDGNPLRRRSDRIETVALLVSLLLFVAGLWPAAGLGRQAYQDGLRAELTAPYRRAVAAEVVDSARPVEPGFGGQARTVRWRPANGPPRTGQVVLPAALPAGSRIEIWLNAEGRLTDPPQSRVETVTVAALTAIAVMVGVSTVSLVFLTGLRVLLNRHRDAEWERAWSLADQRWHRPKQG</sequence>
<dbReference type="PANTHER" id="PTHR42305">
    <property type="entry name" value="MEMBRANE PROTEIN RV1733C-RELATED"/>
    <property type="match status" value="1"/>
</dbReference>
<evidence type="ECO:0008006" key="4">
    <source>
        <dbReference type="Google" id="ProtNLM"/>
    </source>
</evidence>
<evidence type="ECO:0000313" key="2">
    <source>
        <dbReference type="EMBL" id="MFC7600152.1"/>
    </source>
</evidence>
<accession>A0ABW2SWC4</accession>
<keyword evidence="1" id="KW-0812">Transmembrane</keyword>
<feature type="transmembrane region" description="Helical" evidence="1">
    <location>
        <begin position="143"/>
        <end position="170"/>
    </location>
</feature>
<dbReference type="RefSeq" id="WP_364152250.1">
    <property type="nucleotide sequence ID" value="NZ_JBHSIJ010000002.1"/>
</dbReference>
<name>A0ABW2SWC4_9ACTN</name>
<dbReference type="EMBL" id="JBHTEE010000001">
    <property type="protein sequence ID" value="MFC7600152.1"/>
    <property type="molecule type" value="Genomic_DNA"/>
</dbReference>
<dbReference type="Proteomes" id="UP001596514">
    <property type="component" value="Unassembled WGS sequence"/>
</dbReference>